<feature type="region of interest" description="Disordered" evidence="1">
    <location>
        <begin position="354"/>
        <end position="567"/>
    </location>
</feature>
<dbReference type="EMBL" id="CP108318">
    <property type="protein sequence ID" value="WTW61091.1"/>
    <property type="molecule type" value="Genomic_DNA"/>
</dbReference>
<feature type="region of interest" description="Disordered" evidence="1">
    <location>
        <begin position="234"/>
        <end position="288"/>
    </location>
</feature>
<proteinExistence type="predicted"/>
<gene>
    <name evidence="2" type="ORF">OG549_10745</name>
</gene>
<reference evidence="2" key="1">
    <citation type="submission" date="2022-10" db="EMBL/GenBank/DDBJ databases">
        <title>The complete genomes of actinobacterial strains from the NBC collection.</title>
        <authorList>
            <person name="Joergensen T.S."/>
            <person name="Alvarez Arevalo M."/>
            <person name="Sterndorff E.B."/>
            <person name="Faurdal D."/>
            <person name="Vuksanovic O."/>
            <person name="Mourched A.-S."/>
            <person name="Charusanti P."/>
            <person name="Shaw S."/>
            <person name="Blin K."/>
            <person name="Weber T."/>
        </authorList>
    </citation>
    <scope>NUCLEOTIDE SEQUENCE</scope>
    <source>
        <strain evidence="2">NBC_00003</strain>
    </source>
</reference>
<feature type="compositionally biased region" description="Gly residues" evidence="1">
    <location>
        <begin position="517"/>
        <end position="529"/>
    </location>
</feature>
<feature type="compositionally biased region" description="Low complexity" evidence="1">
    <location>
        <begin position="464"/>
        <end position="491"/>
    </location>
</feature>
<protein>
    <submittedName>
        <fullName evidence="2">Uncharacterized protein</fullName>
    </submittedName>
</protein>
<name>A0AAU2V175_9ACTN</name>
<dbReference type="Gene3D" id="1.20.1260.20">
    <property type="entry name" value="PPE superfamily"/>
    <property type="match status" value="1"/>
</dbReference>
<organism evidence="2">
    <name type="scientific">Streptomyces sp. NBC_00003</name>
    <dbReference type="NCBI Taxonomy" id="2903608"/>
    <lineage>
        <taxon>Bacteria</taxon>
        <taxon>Bacillati</taxon>
        <taxon>Actinomycetota</taxon>
        <taxon>Actinomycetes</taxon>
        <taxon>Kitasatosporales</taxon>
        <taxon>Streptomycetaceae</taxon>
        <taxon>Streptomyces</taxon>
    </lineage>
</organism>
<feature type="region of interest" description="Disordered" evidence="1">
    <location>
        <begin position="1"/>
        <end position="22"/>
    </location>
</feature>
<feature type="compositionally biased region" description="Polar residues" evidence="1">
    <location>
        <begin position="360"/>
        <end position="373"/>
    </location>
</feature>
<evidence type="ECO:0000313" key="2">
    <source>
        <dbReference type="EMBL" id="WTW61091.1"/>
    </source>
</evidence>
<evidence type="ECO:0000256" key="1">
    <source>
        <dbReference type="SAM" id="MobiDB-lite"/>
    </source>
</evidence>
<sequence length="567" mass="57102">MTDKKPQPSQPAAPQLTDKQRVTQQVGVTDMTTEAAQALTGMFGGNVRFFGKTDFENHQLNAMLDLVHDANPSHLIDAGDALFAAKEAINTAATELDGHIGGVQWEGESGQAFRTWGKNLVGHARKLADFAETAGVQISAAGEGLVSVKGAMPPRDPRAEPVKVADIPPTKRIAGNAEYEAAVKVEKDRQEAINQMNRLSSFYSVSEQTLAGQEPPVFEAMPDVGVPQPLPGYGIEPREPIQTGTSARHSVDASATVRHSDERTTVQGRSDVTGQPVHSADATGPSVNLPAERAVGTELSSVITSPAPTASPVLANQMTPVSPTPSGGSGFLPPIGEFGGPIAGGLTRAAGPVGAGFRSPAQSVSGPTGTTAREVTGPMGRTGAAEQGVARGGASSAGQVPMGRGVSGGSPRTGGAGSPRLGSTGPTAAGRGGIVGGRPNASPSASPASRVAKGTVVGGGGTSGSSRPAGRSSQRGVVGAASPPAASGARSLSNADGVTGKPQGKTAGARANRNGFSRGGTGLVRGPGNDGSQEPGQEESDQPHRHLDEDSESSLPTGQGHVPPVIN</sequence>
<dbReference type="AlphaFoldDB" id="A0AAU2V175"/>
<feature type="compositionally biased region" description="Low complexity" evidence="1">
    <location>
        <begin position="439"/>
        <end position="449"/>
    </location>
</feature>
<accession>A0AAU2V175</accession>
<dbReference type="InterPro" id="IPR038332">
    <property type="entry name" value="PPE_sf"/>
</dbReference>
<feature type="compositionally biased region" description="Gly residues" evidence="1">
    <location>
        <begin position="405"/>
        <end position="417"/>
    </location>
</feature>